<gene>
    <name evidence="4" type="ORF">GCM10010989_16300</name>
</gene>
<dbReference type="PANTHER" id="PTHR44591">
    <property type="entry name" value="STRESS RESPONSE REGULATOR PROTEIN 1"/>
    <property type="match status" value="1"/>
</dbReference>
<sequence>MQKGMADWGYEKAGFETAGSTPVVLLVEDEMIIAFDMADQLACNGFTVDGPYPSNAKALAALDGDKPNVAILDVQLTDGDVYPVADKLRDMGVPIVFHSGHADPQELRRDYPEAIVCTKPCPNDQLEDAIRQVLQAHA</sequence>
<reference evidence="4 5" key="1">
    <citation type="journal article" date="2014" name="Int. J. Syst. Evol. Microbiol.">
        <title>Complete genome sequence of Corynebacterium casei LMG S-19264T (=DSM 44701T), isolated from a smear-ripened cheese.</title>
        <authorList>
            <consortium name="US DOE Joint Genome Institute (JGI-PGF)"/>
            <person name="Walter F."/>
            <person name="Albersmeier A."/>
            <person name="Kalinowski J."/>
            <person name="Ruckert C."/>
        </authorList>
    </citation>
    <scope>NUCLEOTIDE SEQUENCE [LARGE SCALE GENOMIC DNA]</scope>
    <source>
        <strain evidence="4 5">CGMCC 1.15358</strain>
    </source>
</reference>
<evidence type="ECO:0000256" key="1">
    <source>
        <dbReference type="ARBA" id="ARBA00022553"/>
    </source>
</evidence>
<name>A0A917DKA5_9SPHN</name>
<keyword evidence="1 2" id="KW-0597">Phosphoprotein</keyword>
<dbReference type="Pfam" id="PF00072">
    <property type="entry name" value="Response_reg"/>
    <property type="match status" value="1"/>
</dbReference>
<dbReference type="InterPro" id="IPR050595">
    <property type="entry name" value="Bact_response_regulator"/>
</dbReference>
<comment type="caution">
    <text evidence="4">The sequence shown here is derived from an EMBL/GenBank/DDBJ whole genome shotgun (WGS) entry which is preliminary data.</text>
</comment>
<dbReference type="AlphaFoldDB" id="A0A917DKA5"/>
<evidence type="ECO:0000313" key="5">
    <source>
        <dbReference type="Proteomes" id="UP000598997"/>
    </source>
</evidence>
<organism evidence="4 5">
    <name type="scientific">Croceicoccus pelagius</name>
    <dbReference type="NCBI Taxonomy" id="1703341"/>
    <lineage>
        <taxon>Bacteria</taxon>
        <taxon>Pseudomonadati</taxon>
        <taxon>Pseudomonadota</taxon>
        <taxon>Alphaproteobacteria</taxon>
        <taxon>Sphingomonadales</taxon>
        <taxon>Erythrobacteraceae</taxon>
        <taxon>Croceicoccus</taxon>
    </lineage>
</organism>
<dbReference type="GO" id="GO:0000160">
    <property type="term" value="P:phosphorelay signal transduction system"/>
    <property type="evidence" value="ECO:0007669"/>
    <property type="project" value="InterPro"/>
</dbReference>
<dbReference type="InterPro" id="IPR011006">
    <property type="entry name" value="CheY-like_superfamily"/>
</dbReference>
<proteinExistence type="predicted"/>
<dbReference type="Gene3D" id="3.40.50.2300">
    <property type="match status" value="1"/>
</dbReference>
<dbReference type="EMBL" id="BMIO01000004">
    <property type="protein sequence ID" value="GGD42980.1"/>
    <property type="molecule type" value="Genomic_DNA"/>
</dbReference>
<dbReference type="PROSITE" id="PS50110">
    <property type="entry name" value="RESPONSE_REGULATORY"/>
    <property type="match status" value="1"/>
</dbReference>
<feature type="modified residue" description="4-aspartylphosphate" evidence="2">
    <location>
        <position position="73"/>
    </location>
</feature>
<protein>
    <submittedName>
        <fullName evidence="4">Response regulator</fullName>
    </submittedName>
</protein>
<dbReference type="PANTHER" id="PTHR44591:SF3">
    <property type="entry name" value="RESPONSE REGULATORY DOMAIN-CONTAINING PROTEIN"/>
    <property type="match status" value="1"/>
</dbReference>
<accession>A0A917DKA5</accession>
<evidence type="ECO:0000256" key="2">
    <source>
        <dbReference type="PROSITE-ProRule" id="PRU00169"/>
    </source>
</evidence>
<evidence type="ECO:0000313" key="4">
    <source>
        <dbReference type="EMBL" id="GGD42980.1"/>
    </source>
</evidence>
<keyword evidence="5" id="KW-1185">Reference proteome</keyword>
<evidence type="ECO:0000259" key="3">
    <source>
        <dbReference type="PROSITE" id="PS50110"/>
    </source>
</evidence>
<dbReference type="SUPFAM" id="SSF52172">
    <property type="entry name" value="CheY-like"/>
    <property type="match status" value="1"/>
</dbReference>
<dbReference type="Proteomes" id="UP000598997">
    <property type="component" value="Unassembled WGS sequence"/>
</dbReference>
<dbReference type="SMART" id="SM00448">
    <property type="entry name" value="REC"/>
    <property type="match status" value="1"/>
</dbReference>
<feature type="domain" description="Response regulatory" evidence="3">
    <location>
        <begin position="23"/>
        <end position="134"/>
    </location>
</feature>
<dbReference type="InterPro" id="IPR001789">
    <property type="entry name" value="Sig_transdc_resp-reg_receiver"/>
</dbReference>